<comment type="catalytic activity">
    <reaction evidence="12">
        <text>dITP + H2O = dIMP + diphosphate + H(+)</text>
        <dbReference type="Rhea" id="RHEA:28342"/>
        <dbReference type="ChEBI" id="CHEBI:15377"/>
        <dbReference type="ChEBI" id="CHEBI:15378"/>
        <dbReference type="ChEBI" id="CHEBI:33019"/>
        <dbReference type="ChEBI" id="CHEBI:61194"/>
        <dbReference type="ChEBI" id="CHEBI:61382"/>
        <dbReference type="EC" id="3.6.1.66"/>
    </reaction>
    <physiologicalReaction direction="left-to-right" evidence="12">
        <dbReference type="Rhea" id="RHEA:28343"/>
    </physiologicalReaction>
</comment>
<keyword evidence="5 14" id="KW-0547">Nucleotide-binding</keyword>
<dbReference type="InterPro" id="IPR029001">
    <property type="entry name" value="ITPase-like_fam"/>
</dbReference>
<dbReference type="GO" id="GO:0036222">
    <property type="term" value="F:XTP diphosphatase activity"/>
    <property type="evidence" value="ECO:0007669"/>
    <property type="project" value="UniProtKB-UniRule"/>
</dbReference>
<feature type="binding site" evidence="14">
    <location>
        <position position="70"/>
    </location>
    <ligand>
        <name>Mg(2+)</name>
        <dbReference type="ChEBI" id="CHEBI:18420"/>
    </ligand>
</feature>
<evidence type="ECO:0000256" key="5">
    <source>
        <dbReference type="ARBA" id="ARBA00022741"/>
    </source>
</evidence>
<feature type="binding site" evidence="14">
    <location>
        <begin position="145"/>
        <end position="148"/>
    </location>
    <ligand>
        <name>ITP</name>
        <dbReference type="ChEBI" id="CHEBI:61402"/>
    </ligand>
</feature>
<dbReference type="GO" id="GO:0005737">
    <property type="term" value="C:cytoplasm"/>
    <property type="evidence" value="ECO:0007669"/>
    <property type="project" value="UniProtKB-SubCell"/>
</dbReference>
<dbReference type="Gene3D" id="3.90.950.10">
    <property type="match status" value="1"/>
</dbReference>
<dbReference type="GO" id="GO:0036220">
    <property type="term" value="F:ITP diphosphatase activity"/>
    <property type="evidence" value="ECO:0007669"/>
    <property type="project" value="UniProtKB-UniRule"/>
</dbReference>
<keyword evidence="9 14" id="KW-0464">Manganese</keyword>
<dbReference type="NCBIfam" id="TIGR00042">
    <property type="entry name" value="RdgB/HAM1 family non-canonical purine NTP pyrophosphatase"/>
    <property type="match status" value="1"/>
</dbReference>
<dbReference type="KEGG" id="btab:109030100"/>
<feature type="binding site" evidence="14">
    <location>
        <position position="42"/>
    </location>
    <ligand>
        <name>Mg(2+)</name>
        <dbReference type="ChEBI" id="CHEBI:18420"/>
    </ligand>
</feature>
<name>A0A9P0AMG9_BEMTA</name>
<evidence type="ECO:0000313" key="18">
    <source>
        <dbReference type="Proteomes" id="UP001152759"/>
    </source>
</evidence>
<dbReference type="PANTHER" id="PTHR11067:SF9">
    <property type="entry name" value="INOSINE TRIPHOSPHATE PYROPHOSPHATASE"/>
    <property type="match status" value="1"/>
</dbReference>
<keyword evidence="7 14" id="KW-0460">Magnesium</keyword>
<keyword evidence="6 14" id="KW-0378">Hydrolase</keyword>
<protein>
    <recommendedName>
        <fullName evidence="14">Inosine triphosphate pyrophosphatase</fullName>
        <shortName evidence="14">ITPase</shortName>
        <shortName evidence="14">Inosine triphosphatase</shortName>
        <ecNumber evidence="14">3.6.1.66</ecNumber>
    </recommendedName>
    <alternativeName>
        <fullName evidence="14">Non-canonical purine NTP pyrophosphatase</fullName>
    </alternativeName>
    <alternativeName>
        <fullName evidence="14">Non-standard purine NTP pyrophosphatase</fullName>
    </alternativeName>
    <alternativeName>
        <fullName evidence="14">Nucleoside-triphosphate diphosphatase</fullName>
    </alternativeName>
    <alternativeName>
        <fullName evidence="14">Nucleoside-triphosphate pyrophosphatase</fullName>
        <shortName evidence="14">NTPase</shortName>
    </alternativeName>
    <alternativeName>
        <fullName evidence="14">XTP/dITP diphosphatase</fullName>
    </alternativeName>
</protein>
<dbReference type="EMBL" id="OU963868">
    <property type="protein sequence ID" value="CAH0393911.1"/>
    <property type="molecule type" value="Genomic_DNA"/>
</dbReference>
<comment type="catalytic activity">
    <reaction evidence="13">
        <text>N(6)-hydroxy-dATP + H2O = N(6)-hydroxy-dAMP + diphosphate + H(+)</text>
        <dbReference type="Rhea" id="RHEA:83971"/>
        <dbReference type="ChEBI" id="CHEBI:15377"/>
        <dbReference type="ChEBI" id="CHEBI:15378"/>
        <dbReference type="ChEBI" id="CHEBI:33019"/>
        <dbReference type="ChEBI" id="CHEBI:233529"/>
        <dbReference type="ChEBI" id="CHEBI:233530"/>
    </reaction>
    <physiologicalReaction direction="left-to-right" evidence="13">
        <dbReference type="Rhea" id="RHEA:83972"/>
    </physiologicalReaction>
</comment>
<sequence length="192" mass="21403">MFRMSKTIVFVTGNAKKLEEVVSILGTTVPFKLVNKKIDLPEYQGEIDDICHRKVLEAKRIVNGSVIVEDTSLCFNALGGLPGPYIKWFLEKIGPGGLHNLLAGFEDKSATAVCTFAFADESEKVILFKGETEGTIVSPRGTNLFGWDSCFQPNGYSQTYAEMPKSLKNEMSHRNKAVIKLRDYFVKQLENS</sequence>
<feature type="binding site" evidence="14">
    <location>
        <begin position="70"/>
        <end position="71"/>
    </location>
    <ligand>
        <name>ITP</name>
        <dbReference type="ChEBI" id="CHEBI:61402"/>
    </ligand>
</feature>
<dbReference type="GO" id="GO:0009204">
    <property type="term" value="P:deoxyribonucleoside triphosphate catabolic process"/>
    <property type="evidence" value="ECO:0007669"/>
    <property type="project" value="UniProtKB-UniRule"/>
</dbReference>
<feature type="binding site" evidence="14">
    <location>
        <begin position="173"/>
        <end position="174"/>
    </location>
    <ligand>
        <name>ITP</name>
        <dbReference type="ChEBI" id="CHEBI:61402"/>
    </ligand>
</feature>
<evidence type="ECO:0000256" key="6">
    <source>
        <dbReference type="ARBA" id="ARBA00022801"/>
    </source>
</evidence>
<dbReference type="EMBL" id="OU963868">
    <property type="protein sequence ID" value="CAH0393909.1"/>
    <property type="molecule type" value="Genomic_DNA"/>
</dbReference>
<organism evidence="17 18">
    <name type="scientific">Bemisia tabaci</name>
    <name type="common">Sweetpotato whitefly</name>
    <name type="synonym">Aleurodes tabaci</name>
    <dbReference type="NCBI Taxonomy" id="7038"/>
    <lineage>
        <taxon>Eukaryota</taxon>
        <taxon>Metazoa</taxon>
        <taxon>Ecdysozoa</taxon>
        <taxon>Arthropoda</taxon>
        <taxon>Hexapoda</taxon>
        <taxon>Insecta</taxon>
        <taxon>Pterygota</taxon>
        <taxon>Neoptera</taxon>
        <taxon>Paraneoptera</taxon>
        <taxon>Hemiptera</taxon>
        <taxon>Sternorrhyncha</taxon>
        <taxon>Aleyrodoidea</taxon>
        <taxon>Aleyrodidae</taxon>
        <taxon>Aleyrodinae</taxon>
        <taxon>Bemisia</taxon>
    </lineage>
</organism>
<keyword evidence="18" id="KW-1185">Reference proteome</keyword>
<comment type="cofactor">
    <cofactor evidence="14">
        <name>Mg(2+)</name>
        <dbReference type="ChEBI" id="CHEBI:18420"/>
    </cofactor>
    <cofactor evidence="14">
        <name>Mn(2+)</name>
        <dbReference type="ChEBI" id="CHEBI:29035"/>
    </cofactor>
    <text evidence="14">Binds 1 divalent metal cation per subunit; can use either Mg(2+) or Mn(2+).</text>
</comment>
<evidence type="ECO:0000313" key="17">
    <source>
        <dbReference type="EMBL" id="CAH0393911.1"/>
    </source>
</evidence>
<keyword evidence="3 14" id="KW-0963">Cytoplasm</keyword>
<dbReference type="GO" id="GO:0000166">
    <property type="term" value="F:nucleotide binding"/>
    <property type="evidence" value="ECO:0007669"/>
    <property type="project" value="UniProtKB-KW"/>
</dbReference>
<feature type="binding site" evidence="14">
    <location>
        <position position="54"/>
    </location>
    <ligand>
        <name>ITP</name>
        <dbReference type="ChEBI" id="CHEBI:61402"/>
    </ligand>
</feature>
<dbReference type="InterPro" id="IPR027502">
    <property type="entry name" value="ITPase"/>
</dbReference>
<evidence type="ECO:0000256" key="12">
    <source>
        <dbReference type="ARBA" id="ARBA00093255"/>
    </source>
</evidence>
<evidence type="ECO:0000256" key="1">
    <source>
        <dbReference type="ARBA" id="ARBA00004496"/>
    </source>
</evidence>
<evidence type="ECO:0000256" key="15">
    <source>
        <dbReference type="RuleBase" id="RU003781"/>
    </source>
</evidence>
<dbReference type="Pfam" id="PF01725">
    <property type="entry name" value="Ham1p_like"/>
    <property type="match status" value="1"/>
</dbReference>
<reference evidence="17" key="1">
    <citation type="submission" date="2021-12" db="EMBL/GenBank/DDBJ databases">
        <authorList>
            <person name="King R."/>
        </authorList>
    </citation>
    <scope>NUCLEOTIDE SEQUENCE</scope>
</reference>
<evidence type="ECO:0000313" key="16">
    <source>
        <dbReference type="EMBL" id="CAH0393909.1"/>
    </source>
</evidence>
<keyword evidence="4 14" id="KW-0479">Metal-binding</keyword>
<dbReference type="AlphaFoldDB" id="A0A9P0AMG9"/>
<dbReference type="GO" id="GO:0046872">
    <property type="term" value="F:metal ion binding"/>
    <property type="evidence" value="ECO:0007669"/>
    <property type="project" value="UniProtKB-KW"/>
</dbReference>
<dbReference type="GO" id="GO:0009117">
    <property type="term" value="P:nucleotide metabolic process"/>
    <property type="evidence" value="ECO:0007669"/>
    <property type="project" value="UniProtKB-KW"/>
</dbReference>
<evidence type="ECO:0000256" key="4">
    <source>
        <dbReference type="ARBA" id="ARBA00022723"/>
    </source>
</evidence>
<evidence type="ECO:0000256" key="7">
    <source>
        <dbReference type="ARBA" id="ARBA00022842"/>
    </source>
</evidence>
<dbReference type="PANTHER" id="PTHR11067">
    <property type="entry name" value="INOSINE TRIPHOSPHATE PYROPHOSPHATASE/HAM1 PROTEIN"/>
    <property type="match status" value="1"/>
</dbReference>
<dbReference type="GO" id="GO:0035870">
    <property type="term" value="F:dITP diphosphatase activity"/>
    <property type="evidence" value="ECO:0007669"/>
    <property type="project" value="UniProtKB-UniRule"/>
</dbReference>
<dbReference type="Proteomes" id="UP001152759">
    <property type="component" value="Chromosome 7"/>
</dbReference>
<comment type="function">
    <text evidence="14">Pyrophosphatase that hydrolyzes non-canonical purine nucleotides such as inosine triphosphate (ITP), deoxyinosine triphosphate (dITP) or xanthosine 5'-triphosphate (XTP) to their respective monophosphate derivatives. The enzyme does not distinguish between the deoxy- and ribose forms. Probably excludes non-canonical purines from RNA and DNA precursor pools, thus preventing their incorporation into RNA and DNA and avoiding chromosomal lesions.</text>
</comment>
<evidence type="ECO:0000256" key="9">
    <source>
        <dbReference type="ARBA" id="ARBA00023211"/>
    </source>
</evidence>
<evidence type="ECO:0000256" key="14">
    <source>
        <dbReference type="HAMAP-Rule" id="MF_03148"/>
    </source>
</evidence>
<evidence type="ECO:0000256" key="3">
    <source>
        <dbReference type="ARBA" id="ARBA00022490"/>
    </source>
</evidence>
<dbReference type="OrthoDB" id="6288734at2759"/>
<comment type="subunit">
    <text evidence="14">Homodimer.</text>
</comment>
<dbReference type="CDD" id="cd00515">
    <property type="entry name" value="HAM1"/>
    <property type="match status" value="1"/>
</dbReference>
<feature type="binding site" evidence="14">
    <location>
        <begin position="12"/>
        <end position="17"/>
    </location>
    <ligand>
        <name>ITP</name>
        <dbReference type="ChEBI" id="CHEBI:61402"/>
    </ligand>
</feature>
<dbReference type="HAMAP" id="MF_03148">
    <property type="entry name" value="HAM1_NTPase"/>
    <property type="match status" value="1"/>
</dbReference>
<comment type="function">
    <text evidence="10">Pyrophosphatase that hydrolyzes the non-canonical purine nucleotides inosine triphosphate (ITP), deoxyinosine triphosphate (dITP) as well as 2'-deoxy-N-6-hydroxylaminopurine triphosphate (dHAPTP) and xanthosine 5'-triphosphate (XTP) to their respective monophosphate derivatives. The enzyme does not distinguish between the deoxy- and ribose forms. Probably excludes non-canonical purines from RNA and DNA precursor pools, thus preventing their incorporation into RNA and DNA and avoiding chromosomal lesions.</text>
</comment>
<dbReference type="SUPFAM" id="SSF52972">
    <property type="entry name" value="ITPase-like"/>
    <property type="match status" value="1"/>
</dbReference>
<comment type="similarity">
    <text evidence="2 14 15">Belongs to the HAM1 NTPase family.</text>
</comment>
<evidence type="ECO:0000256" key="13">
    <source>
        <dbReference type="ARBA" id="ARBA00093271"/>
    </source>
</evidence>
<comment type="catalytic activity">
    <reaction evidence="11">
        <text>ITP + H2O = IMP + diphosphate + H(+)</text>
        <dbReference type="Rhea" id="RHEA:29399"/>
        <dbReference type="ChEBI" id="CHEBI:15377"/>
        <dbReference type="ChEBI" id="CHEBI:15378"/>
        <dbReference type="ChEBI" id="CHEBI:33019"/>
        <dbReference type="ChEBI" id="CHEBI:58053"/>
        <dbReference type="ChEBI" id="CHEBI:61402"/>
        <dbReference type="EC" id="3.6.1.66"/>
    </reaction>
    <physiologicalReaction direction="left-to-right" evidence="11">
        <dbReference type="Rhea" id="RHEA:29400"/>
    </physiologicalReaction>
</comment>
<evidence type="ECO:0000256" key="11">
    <source>
        <dbReference type="ARBA" id="ARBA00093218"/>
    </source>
</evidence>
<keyword evidence="8 14" id="KW-0546">Nucleotide metabolism</keyword>
<feature type="binding site" evidence="14">
    <location>
        <position position="168"/>
    </location>
    <ligand>
        <name>ITP</name>
        <dbReference type="ChEBI" id="CHEBI:61402"/>
    </ligand>
</feature>
<comment type="subcellular location">
    <subcellularLocation>
        <location evidence="1 14">Cytoplasm</location>
    </subcellularLocation>
</comment>
<evidence type="ECO:0000256" key="8">
    <source>
        <dbReference type="ARBA" id="ARBA00023080"/>
    </source>
</evidence>
<dbReference type="EC" id="3.6.1.66" evidence="14"/>
<gene>
    <name evidence="16" type="ORF">BEMITA_LOCUS12262</name>
    <name evidence="17" type="ORF">BEMITA_LOCUS12264</name>
</gene>
<evidence type="ECO:0000256" key="2">
    <source>
        <dbReference type="ARBA" id="ARBA00008023"/>
    </source>
</evidence>
<accession>A0A9P0AMG9</accession>
<proteinExistence type="inferred from homology"/>
<dbReference type="InterPro" id="IPR002637">
    <property type="entry name" value="RdgB/HAM1"/>
</dbReference>
<dbReference type="FunFam" id="3.90.950.10:FF:000003">
    <property type="entry name" value="Inosine triphosphate pyrophosphatase"/>
    <property type="match status" value="1"/>
</dbReference>
<evidence type="ECO:0000256" key="10">
    <source>
        <dbReference type="ARBA" id="ARBA00054940"/>
    </source>
</evidence>
<comment type="catalytic activity">
    <reaction evidence="14">
        <text>XTP + H2O = XMP + diphosphate + H(+)</text>
        <dbReference type="Rhea" id="RHEA:28610"/>
        <dbReference type="ChEBI" id="CHEBI:15377"/>
        <dbReference type="ChEBI" id="CHEBI:15378"/>
        <dbReference type="ChEBI" id="CHEBI:33019"/>
        <dbReference type="ChEBI" id="CHEBI:57464"/>
        <dbReference type="ChEBI" id="CHEBI:61314"/>
        <dbReference type="EC" id="3.6.1.66"/>
    </reaction>
</comment>